<dbReference type="InterPro" id="IPR036844">
    <property type="entry name" value="Hint_dom_sf"/>
</dbReference>
<dbReference type="AlphaFoldDB" id="A0A0J6SDN5"/>
<dbReference type="EMBL" id="LABX01000147">
    <property type="protein sequence ID" value="KMO31764.1"/>
    <property type="molecule type" value="Genomic_DNA"/>
</dbReference>
<evidence type="ECO:0000313" key="3">
    <source>
        <dbReference type="Proteomes" id="UP000035929"/>
    </source>
</evidence>
<dbReference type="RefSeq" id="WP_048465341.1">
    <property type="nucleotide sequence ID" value="NZ_LABX01000147.1"/>
</dbReference>
<comment type="caution">
    <text evidence="2">The sequence shown here is derived from an EMBL/GenBank/DDBJ whole genome shotgun (WGS) entry which is preliminary data.</text>
</comment>
<name>A0A0J6SDN5_9HYPH</name>
<sequence>MATVYSYTFGSQLANQNGGQAIPASGTFTVNYDTKTVYNVNVTANGKQFTNGIIVNNLNSDGSSGYNVQLSNTQFSNDSNYVNAYFNSPADTAFSNVRYLRSFTDNSVFPSTTTYTQAGANSVAANPVAVCFVIGTLIRTVRGEVAVETLQVGDEAVTVSGALRPITWIGHRDLDGAGKALPRDQQPIRIRAGAFGPGLPARDLSLSPGHPVLVGADADGMGGHLVPAMCLINGTSIAREPVASVTYWHVELDAHDILLAEGLPAESYLDWGDRPFFTEGSDHALHNPDFVVPGLSARCRPVAVDGPVVEAERARLSGVFAAALGEACAWDEAERFAWITA</sequence>
<dbReference type="Proteomes" id="UP000035929">
    <property type="component" value="Unassembled WGS sequence"/>
</dbReference>
<reference evidence="2 3" key="1">
    <citation type="submission" date="2015-03" db="EMBL/GenBank/DDBJ databases">
        <title>Genome sequencing of Methylobacterium aquaticum DSM16371 type strain.</title>
        <authorList>
            <person name="Chaudhry V."/>
            <person name="Patil P.B."/>
        </authorList>
    </citation>
    <scope>NUCLEOTIDE SEQUENCE [LARGE SCALE GENOMIC DNA]</scope>
    <source>
        <strain evidence="2 3">DSM 16371</strain>
    </source>
</reference>
<evidence type="ECO:0000313" key="2">
    <source>
        <dbReference type="EMBL" id="KMO31764.1"/>
    </source>
</evidence>
<dbReference type="InterPro" id="IPR028992">
    <property type="entry name" value="Hedgehog/Intein_dom"/>
</dbReference>
<dbReference type="Pfam" id="PF13403">
    <property type="entry name" value="Hint_2"/>
    <property type="match status" value="1"/>
</dbReference>
<gene>
    <name evidence="2" type="ORF">VP06_19015</name>
</gene>
<feature type="domain" description="Hedgehog/Intein (Hint)" evidence="1">
    <location>
        <begin position="130"/>
        <end position="270"/>
    </location>
</feature>
<evidence type="ECO:0000259" key="1">
    <source>
        <dbReference type="Pfam" id="PF13403"/>
    </source>
</evidence>
<dbReference type="SUPFAM" id="SSF51294">
    <property type="entry name" value="Hedgehog/intein (Hint) domain"/>
    <property type="match status" value="1"/>
</dbReference>
<protein>
    <recommendedName>
        <fullName evidence="1">Hedgehog/Intein (Hint) domain-containing protein</fullName>
    </recommendedName>
</protein>
<dbReference type="PATRIC" id="fig|270351.6.peg.1440"/>
<proteinExistence type="predicted"/>
<organism evidence="2 3">
    <name type="scientific">Methylobacterium aquaticum</name>
    <dbReference type="NCBI Taxonomy" id="270351"/>
    <lineage>
        <taxon>Bacteria</taxon>
        <taxon>Pseudomonadati</taxon>
        <taxon>Pseudomonadota</taxon>
        <taxon>Alphaproteobacteria</taxon>
        <taxon>Hyphomicrobiales</taxon>
        <taxon>Methylobacteriaceae</taxon>
        <taxon>Methylobacterium</taxon>
    </lineage>
</organism>
<accession>A0A0J6SDN5</accession>